<keyword evidence="1" id="KW-1133">Transmembrane helix</keyword>
<protein>
    <submittedName>
        <fullName evidence="2">Uncharacterized protein</fullName>
    </submittedName>
</protein>
<feature type="transmembrane region" description="Helical" evidence="1">
    <location>
        <begin position="54"/>
        <end position="72"/>
    </location>
</feature>
<dbReference type="AlphaFoldDB" id="A0AA96GAX7"/>
<name>A0AA96GAX7_9BACT</name>
<accession>A0AA96GAX7</accession>
<dbReference type="KEGG" id="nall:PP769_00090"/>
<keyword evidence="3" id="KW-1185">Reference proteome</keyword>
<proteinExistence type="predicted"/>
<gene>
    <name evidence="2" type="ORF">PP769_00090</name>
</gene>
<evidence type="ECO:0000313" key="3">
    <source>
        <dbReference type="Proteomes" id="UP001302719"/>
    </source>
</evidence>
<keyword evidence="1" id="KW-0812">Transmembrane</keyword>
<reference evidence="2 3" key="1">
    <citation type="submission" date="2023-01" db="EMBL/GenBank/DDBJ databases">
        <title>Cultivation and genomic characterization of new, ubiquitous marine nitrite-oxidizing bacteria from the Nitrospirales.</title>
        <authorList>
            <person name="Mueller A.J."/>
            <person name="Daebeler A."/>
            <person name="Herbold C.W."/>
            <person name="Kirkegaard R.H."/>
            <person name="Daims H."/>
        </authorList>
    </citation>
    <scope>NUCLEOTIDE SEQUENCE [LARGE SCALE GENOMIC DNA]</scope>
    <source>
        <strain evidence="2 3">VA</strain>
    </source>
</reference>
<sequence>MTPSKIFDVFLGILGLGTVGLLIGIFMGEGWLPVALAAGALLGAGVGLVGGRGFFLSIFIGTILGGLLALGLSGTEAMTVGAASGAAMGGFLGIWISMLIETWQQRNQSLPESNVKHHGPLQP</sequence>
<feature type="transmembrane region" description="Helical" evidence="1">
    <location>
        <begin position="31"/>
        <end position="49"/>
    </location>
</feature>
<dbReference type="RefSeq" id="WP_312643663.1">
    <property type="nucleotide sequence ID" value="NZ_CP116967.1"/>
</dbReference>
<feature type="transmembrane region" description="Helical" evidence="1">
    <location>
        <begin position="7"/>
        <end position="25"/>
    </location>
</feature>
<dbReference type="Proteomes" id="UP001302719">
    <property type="component" value="Chromosome"/>
</dbReference>
<evidence type="ECO:0000256" key="1">
    <source>
        <dbReference type="SAM" id="Phobius"/>
    </source>
</evidence>
<organism evidence="2 3">
    <name type="scientific">Candidatus Nitrospira allomarina</name>
    <dbReference type="NCBI Taxonomy" id="3020900"/>
    <lineage>
        <taxon>Bacteria</taxon>
        <taxon>Pseudomonadati</taxon>
        <taxon>Nitrospirota</taxon>
        <taxon>Nitrospiria</taxon>
        <taxon>Nitrospirales</taxon>
        <taxon>Nitrospiraceae</taxon>
        <taxon>Nitrospira</taxon>
    </lineage>
</organism>
<dbReference type="EMBL" id="CP116967">
    <property type="protein sequence ID" value="WNM58191.1"/>
    <property type="molecule type" value="Genomic_DNA"/>
</dbReference>
<feature type="transmembrane region" description="Helical" evidence="1">
    <location>
        <begin position="78"/>
        <end position="100"/>
    </location>
</feature>
<keyword evidence="1" id="KW-0472">Membrane</keyword>
<evidence type="ECO:0000313" key="2">
    <source>
        <dbReference type="EMBL" id="WNM58191.1"/>
    </source>
</evidence>